<dbReference type="EMBL" id="VBWP01000002">
    <property type="protein sequence ID" value="TLG76682.1"/>
    <property type="molecule type" value="Genomic_DNA"/>
</dbReference>
<reference evidence="2 3" key="1">
    <citation type="submission" date="2019-05" db="EMBL/GenBank/DDBJ databases">
        <title>Culicoidintestinum kansasii gen. nov., sp. nov. from the gastrointestinal tract of the biting midge, Culicoides sonorensis.</title>
        <authorList>
            <person name="Neupane S."/>
            <person name="Ghosh A."/>
            <person name="Gunther S."/>
            <person name="Martin K."/>
            <person name="Zurek L."/>
        </authorList>
    </citation>
    <scope>NUCLEOTIDE SEQUENCE [LARGE SCALE GENOMIC DNA]</scope>
    <source>
        <strain evidence="2 3">CS-1</strain>
    </source>
</reference>
<dbReference type="GO" id="GO:0005694">
    <property type="term" value="C:chromosome"/>
    <property type="evidence" value="ECO:0007669"/>
    <property type="project" value="TreeGrafter"/>
</dbReference>
<comment type="caution">
    <text evidence="2">The sequence shown here is derived from an EMBL/GenBank/DDBJ whole genome shotgun (WGS) entry which is preliminary data.</text>
</comment>
<dbReference type="RefSeq" id="WP_138190319.1">
    <property type="nucleotide sequence ID" value="NZ_VBWP01000002.1"/>
</dbReference>
<organism evidence="2 3">
    <name type="scientific">Culicoidibacter larvae</name>
    <dbReference type="NCBI Taxonomy" id="2579976"/>
    <lineage>
        <taxon>Bacteria</taxon>
        <taxon>Bacillati</taxon>
        <taxon>Bacillota</taxon>
        <taxon>Culicoidibacteria</taxon>
        <taxon>Culicoidibacterales</taxon>
        <taxon>Culicoidibacteraceae</taxon>
        <taxon>Culicoidibacter</taxon>
    </lineage>
</organism>
<sequence length="172" mass="19772">MANIKLKAMDVVLADINDVYANDYNPNIMAKPEKELLKTSILNNGFCFPIVVIQDEDNKYCLIDGFHRFLIAKELKMPQIPVVILDHDISKRISATVQFNRARGTHQSLSMSKLVVQLIQNGKNDDEIAQELGMDKDEVLRLKQVSGLKAAFKDQEFSKSWEEFDNKWFPRK</sequence>
<proteinExistence type="predicted"/>
<dbReference type="SUPFAM" id="SSF110849">
    <property type="entry name" value="ParB/Sulfiredoxin"/>
    <property type="match status" value="1"/>
</dbReference>
<evidence type="ECO:0000259" key="1">
    <source>
        <dbReference type="SMART" id="SM00470"/>
    </source>
</evidence>
<evidence type="ECO:0000313" key="3">
    <source>
        <dbReference type="Proteomes" id="UP000306912"/>
    </source>
</evidence>
<dbReference type="OrthoDB" id="4536617at2"/>
<dbReference type="AlphaFoldDB" id="A0A5R8QFD3"/>
<keyword evidence="3" id="KW-1185">Reference proteome</keyword>
<dbReference type="Proteomes" id="UP000306912">
    <property type="component" value="Unassembled WGS sequence"/>
</dbReference>
<accession>A0A5R8QFD3</accession>
<dbReference type="InterPro" id="IPR036086">
    <property type="entry name" value="ParB/Sulfiredoxin_sf"/>
</dbReference>
<feature type="domain" description="ParB-like N-terminal" evidence="1">
    <location>
        <begin position="12"/>
        <end position="101"/>
    </location>
</feature>
<dbReference type="InParanoid" id="A0A5R8QFD3"/>
<name>A0A5R8QFD3_9FIRM</name>
<dbReference type="GO" id="GO:0007059">
    <property type="term" value="P:chromosome segregation"/>
    <property type="evidence" value="ECO:0007669"/>
    <property type="project" value="TreeGrafter"/>
</dbReference>
<dbReference type="InterPro" id="IPR050336">
    <property type="entry name" value="Chromosome_partition/occlusion"/>
</dbReference>
<dbReference type="PANTHER" id="PTHR33375">
    <property type="entry name" value="CHROMOSOME-PARTITIONING PROTEIN PARB-RELATED"/>
    <property type="match status" value="1"/>
</dbReference>
<evidence type="ECO:0000313" key="2">
    <source>
        <dbReference type="EMBL" id="TLG76682.1"/>
    </source>
</evidence>
<gene>
    <name evidence="2" type="ORF">FEZ08_03450</name>
</gene>
<dbReference type="PANTHER" id="PTHR33375:SF1">
    <property type="entry name" value="CHROMOSOME-PARTITIONING PROTEIN PARB-RELATED"/>
    <property type="match status" value="1"/>
</dbReference>
<dbReference type="InterPro" id="IPR003115">
    <property type="entry name" value="ParB_N"/>
</dbReference>
<dbReference type="Pfam" id="PF02195">
    <property type="entry name" value="ParB_N"/>
    <property type="match status" value="1"/>
</dbReference>
<dbReference type="Gene3D" id="3.90.1530.10">
    <property type="entry name" value="Conserved hypothetical protein from pyrococcus furiosus pfu- 392566-001, ParB domain"/>
    <property type="match status" value="1"/>
</dbReference>
<dbReference type="SMART" id="SM00470">
    <property type="entry name" value="ParB"/>
    <property type="match status" value="1"/>
</dbReference>
<protein>
    <submittedName>
        <fullName evidence="2">Chromosome partitioning protein ParB</fullName>
    </submittedName>
</protein>